<evidence type="ECO:0000256" key="6">
    <source>
        <dbReference type="ARBA" id="ARBA00023180"/>
    </source>
</evidence>
<feature type="active site" description="Charge relay system" evidence="8">
    <location>
        <position position="388"/>
    </location>
</feature>
<feature type="domain" description="Partial AB-hydrolase lipase" evidence="10">
    <location>
        <begin position="52"/>
        <end position="107"/>
    </location>
</feature>
<dbReference type="OrthoDB" id="9974421at2759"/>
<dbReference type="Gene3D" id="3.40.50.1820">
    <property type="entry name" value="alpha/beta hydrolase"/>
    <property type="match status" value="1"/>
</dbReference>
<dbReference type="PANTHER" id="PTHR11005">
    <property type="entry name" value="LYSOSOMAL ACID LIPASE-RELATED"/>
    <property type="match status" value="1"/>
</dbReference>
<reference evidence="11" key="1">
    <citation type="submission" date="2022-03" db="EMBL/GenBank/DDBJ databases">
        <authorList>
            <person name="Lindestad O."/>
        </authorList>
    </citation>
    <scope>NUCLEOTIDE SEQUENCE</scope>
</reference>
<dbReference type="InterPro" id="IPR029058">
    <property type="entry name" value="AB_hydrolase_fold"/>
</dbReference>
<proteinExistence type="inferred from homology"/>
<protein>
    <recommendedName>
        <fullName evidence="7">Lipase</fullName>
    </recommendedName>
</protein>
<dbReference type="InterPro" id="IPR025483">
    <property type="entry name" value="Lipase_euk"/>
</dbReference>
<dbReference type="AlphaFoldDB" id="A0A8S4S1L5"/>
<evidence type="ECO:0000256" key="2">
    <source>
        <dbReference type="ARBA" id="ARBA00022729"/>
    </source>
</evidence>
<dbReference type="Pfam" id="PF04083">
    <property type="entry name" value="Abhydro_lipase"/>
    <property type="match status" value="1"/>
</dbReference>
<comment type="caution">
    <text evidence="11">The sequence shown here is derived from an EMBL/GenBank/DDBJ whole genome shotgun (WGS) entry which is preliminary data.</text>
</comment>
<evidence type="ECO:0000256" key="8">
    <source>
        <dbReference type="PIRSR" id="PIRSR000862-1"/>
    </source>
</evidence>
<keyword evidence="4 7" id="KW-0442">Lipid degradation</keyword>
<keyword evidence="2 9" id="KW-0732">Signal</keyword>
<evidence type="ECO:0000256" key="9">
    <source>
        <dbReference type="SAM" id="SignalP"/>
    </source>
</evidence>
<dbReference type="PIRSF" id="PIRSF000862">
    <property type="entry name" value="Steryl_ester_lip"/>
    <property type="match status" value="1"/>
</dbReference>
<evidence type="ECO:0000256" key="7">
    <source>
        <dbReference type="PIRNR" id="PIRNR000862"/>
    </source>
</evidence>
<keyword evidence="12" id="KW-1185">Reference proteome</keyword>
<dbReference type="Proteomes" id="UP000838756">
    <property type="component" value="Unassembled WGS sequence"/>
</dbReference>
<feature type="active site" description="Charge relay system" evidence="8">
    <location>
        <position position="357"/>
    </location>
</feature>
<feature type="active site" description="Nucleophile" evidence="8">
    <location>
        <position position="185"/>
    </location>
</feature>
<evidence type="ECO:0000313" key="12">
    <source>
        <dbReference type="Proteomes" id="UP000838756"/>
    </source>
</evidence>
<dbReference type="GO" id="GO:0016788">
    <property type="term" value="F:hydrolase activity, acting on ester bonds"/>
    <property type="evidence" value="ECO:0007669"/>
    <property type="project" value="InterPro"/>
</dbReference>
<keyword evidence="6" id="KW-0325">Glycoprotein</keyword>
<name>A0A8S4S1L5_9NEOP</name>
<evidence type="ECO:0000259" key="10">
    <source>
        <dbReference type="Pfam" id="PF04083"/>
    </source>
</evidence>
<dbReference type="FunFam" id="3.40.50.1820:FF:000057">
    <property type="entry name" value="Lipase"/>
    <property type="match status" value="1"/>
</dbReference>
<keyword evidence="3 7" id="KW-0378">Hydrolase</keyword>
<dbReference type="SUPFAM" id="SSF53474">
    <property type="entry name" value="alpha/beta-Hydrolases"/>
    <property type="match status" value="1"/>
</dbReference>
<evidence type="ECO:0000256" key="1">
    <source>
        <dbReference type="ARBA" id="ARBA00010701"/>
    </source>
</evidence>
<evidence type="ECO:0000256" key="5">
    <source>
        <dbReference type="ARBA" id="ARBA00023098"/>
    </source>
</evidence>
<dbReference type="EMBL" id="CAKXAJ010025773">
    <property type="protein sequence ID" value="CAH2243772.1"/>
    <property type="molecule type" value="Genomic_DNA"/>
</dbReference>
<evidence type="ECO:0000313" key="11">
    <source>
        <dbReference type="EMBL" id="CAH2243772.1"/>
    </source>
</evidence>
<evidence type="ECO:0000256" key="4">
    <source>
        <dbReference type="ARBA" id="ARBA00022963"/>
    </source>
</evidence>
<evidence type="ECO:0000256" key="3">
    <source>
        <dbReference type="ARBA" id="ARBA00022801"/>
    </source>
</evidence>
<feature type="chain" id="PRO_5035840050" description="Lipase" evidence="9">
    <location>
        <begin position="18"/>
        <end position="414"/>
    </location>
</feature>
<feature type="signal peptide" evidence="9">
    <location>
        <begin position="1"/>
        <end position="17"/>
    </location>
</feature>
<gene>
    <name evidence="11" type="primary">jg12688</name>
    <name evidence="11" type="ORF">PAEG_LOCUS19858</name>
</gene>
<dbReference type="GO" id="GO:0016042">
    <property type="term" value="P:lipid catabolic process"/>
    <property type="evidence" value="ECO:0007669"/>
    <property type="project" value="UniProtKB-KW"/>
</dbReference>
<accession>A0A8S4S1L5</accession>
<organism evidence="11 12">
    <name type="scientific">Pararge aegeria aegeria</name>
    <dbReference type="NCBI Taxonomy" id="348720"/>
    <lineage>
        <taxon>Eukaryota</taxon>
        <taxon>Metazoa</taxon>
        <taxon>Ecdysozoa</taxon>
        <taxon>Arthropoda</taxon>
        <taxon>Hexapoda</taxon>
        <taxon>Insecta</taxon>
        <taxon>Pterygota</taxon>
        <taxon>Neoptera</taxon>
        <taxon>Endopterygota</taxon>
        <taxon>Lepidoptera</taxon>
        <taxon>Glossata</taxon>
        <taxon>Ditrysia</taxon>
        <taxon>Papilionoidea</taxon>
        <taxon>Nymphalidae</taxon>
        <taxon>Satyrinae</taxon>
        <taxon>Satyrini</taxon>
        <taxon>Parargina</taxon>
        <taxon>Pararge</taxon>
    </lineage>
</organism>
<keyword evidence="5" id="KW-0443">Lipid metabolism</keyword>
<sequence>MITFILIIFYVLHSTYTIPAKWPHKFISFEPPETRPIKRPLGYIEDTYLNFTQLATKYGYPSEQHSVITEDGYVLTVFRILPKCSPAKGFPVILGHGIYDSSDTWIFTGPDTGLGYILSNNCYDAWAVNFRGNTYSRKHLRLDPEKDSAFWEFSFDENGNYDLPALIDYILNVTEKSSVYYVGHSQGSTDFFVMGSLRPDYNERVRLSIQLAPVAWMKNIKSPIPKILSRRSKEIRSALEFAGYNEIFAKHQLTHLVPELLCQIAPNAVCGTVLALTTGYKLGSITSLNLAIGIGHLLVGVSVKTLTHFAQLVDSGQFRRYDEGKAGNTRKYGSTLPPKYDVSLITSPVVLISAKNDWLSTPEDLFILTSRLPNLVENYVVPEPTWSHNNHVWGVNATELVFEKILSFFQKFNT</sequence>
<dbReference type="InterPro" id="IPR006693">
    <property type="entry name" value="AB_hydrolase_lipase"/>
</dbReference>
<comment type="similarity">
    <text evidence="1 7">Belongs to the AB hydrolase superfamily. Lipase family.</text>
</comment>